<comment type="caution">
    <text evidence="2">The sequence shown here is derived from an EMBL/GenBank/DDBJ whole genome shotgun (WGS) entry which is preliminary data.</text>
</comment>
<dbReference type="InterPro" id="IPR033248">
    <property type="entry name" value="Transketolase_C"/>
</dbReference>
<proteinExistence type="predicted"/>
<name>A0A645EZS9_9ZZZZ</name>
<organism evidence="2">
    <name type="scientific">bioreactor metagenome</name>
    <dbReference type="NCBI Taxonomy" id="1076179"/>
    <lineage>
        <taxon>unclassified sequences</taxon>
        <taxon>metagenomes</taxon>
        <taxon>ecological metagenomes</taxon>
    </lineage>
</organism>
<dbReference type="Gene3D" id="3.40.50.920">
    <property type="match status" value="1"/>
</dbReference>
<reference evidence="2" key="1">
    <citation type="submission" date="2019-08" db="EMBL/GenBank/DDBJ databases">
        <authorList>
            <person name="Kucharzyk K."/>
            <person name="Murdoch R.W."/>
            <person name="Higgins S."/>
            <person name="Loffler F."/>
        </authorList>
    </citation>
    <scope>NUCLEOTIDE SEQUENCE</scope>
</reference>
<keyword evidence="2" id="KW-0808">Transferase</keyword>
<evidence type="ECO:0000313" key="2">
    <source>
        <dbReference type="EMBL" id="MPN05913.1"/>
    </source>
</evidence>
<dbReference type="EMBL" id="VSSQ01051804">
    <property type="protein sequence ID" value="MPN05913.1"/>
    <property type="molecule type" value="Genomic_DNA"/>
</dbReference>
<feature type="domain" description="Transketolase C-terminal" evidence="1">
    <location>
        <begin position="2"/>
        <end position="50"/>
    </location>
</feature>
<dbReference type="SUPFAM" id="SSF52922">
    <property type="entry name" value="TK C-terminal domain-like"/>
    <property type="match status" value="1"/>
</dbReference>
<gene>
    <name evidence="2" type="primary">dxs_98</name>
    <name evidence="2" type="ORF">SDC9_153167</name>
</gene>
<dbReference type="Pfam" id="PF02780">
    <property type="entry name" value="Transketolase_C"/>
    <property type="match status" value="1"/>
</dbReference>
<protein>
    <submittedName>
        <fullName evidence="2">1-deoxy-D-xylulose-5-phosphate synthase</fullName>
        <ecNumber evidence="2">2.2.1.7</ecNumber>
    </submittedName>
</protein>
<evidence type="ECO:0000259" key="1">
    <source>
        <dbReference type="Pfam" id="PF02780"/>
    </source>
</evidence>
<dbReference type="EC" id="2.2.1.7" evidence="2"/>
<dbReference type="AlphaFoldDB" id="A0A645EZS9"/>
<accession>A0A645EZS9</accession>
<dbReference type="InterPro" id="IPR009014">
    <property type="entry name" value="Transketo_C/PFOR_II"/>
</dbReference>
<dbReference type="GO" id="GO:0008661">
    <property type="term" value="F:1-deoxy-D-xylulose-5-phosphate synthase activity"/>
    <property type="evidence" value="ECO:0007669"/>
    <property type="project" value="UniProtKB-EC"/>
</dbReference>
<sequence length="75" mass="7369">MGGAGSAVTEALNAAGVVRPVLQLGLPDVFIEHGDPAKLLSLQGLDAKGIQASIEQRFGGAQGAAQSTVAATKAA</sequence>